<proteinExistence type="predicted"/>
<accession>A0A1E5NCB7</accession>
<dbReference type="EMBL" id="MDCO01000012">
    <property type="protein sequence ID" value="OEJ13820.1"/>
    <property type="molecule type" value="Genomic_DNA"/>
</dbReference>
<name>A0A1E5NCB7_9SPIR</name>
<dbReference type="AlphaFoldDB" id="A0A1E5NCB7"/>
<organism evidence="1 2">
    <name type="scientific">Brachyspira hampsonii</name>
    <dbReference type="NCBI Taxonomy" id="1287055"/>
    <lineage>
        <taxon>Bacteria</taxon>
        <taxon>Pseudomonadati</taxon>
        <taxon>Spirochaetota</taxon>
        <taxon>Spirochaetia</taxon>
        <taxon>Brachyspirales</taxon>
        <taxon>Brachyspiraceae</taxon>
        <taxon>Brachyspira</taxon>
    </lineage>
</organism>
<comment type="caution">
    <text evidence="1">The sequence shown here is derived from an EMBL/GenBank/DDBJ whole genome shotgun (WGS) entry which is preliminary data.</text>
</comment>
<dbReference type="Proteomes" id="UP000095247">
    <property type="component" value="Unassembled WGS sequence"/>
</dbReference>
<reference evidence="1 2" key="1">
    <citation type="submission" date="2016-08" db="EMBL/GenBank/DDBJ databases">
        <title>Characterization and recognition of Brachyspira hampsonii sp. nov., a novel intestinal spirochete that is pathogenic to pigs.</title>
        <authorList>
            <person name="Mirajkar N."/>
            <person name="La T."/>
            <person name="Phillips N."/>
            <person name="Hampson D."/>
            <person name="Gebhart C."/>
        </authorList>
    </citation>
    <scope>NUCLEOTIDE SEQUENCE [LARGE SCALE GENOMIC DNA]</scope>
    <source>
        <strain evidence="1 2">P280/1</strain>
    </source>
</reference>
<gene>
    <name evidence="1" type="ORF">BFL38_03480</name>
</gene>
<evidence type="ECO:0000313" key="2">
    <source>
        <dbReference type="Proteomes" id="UP000095247"/>
    </source>
</evidence>
<sequence>MKDKVLKEIHDYLLPIFFTKESEYNLIKTLKESSYSEANNQYMTESNSLVIKCENLRDAYCSYNKYSQQVKSVDAVYKFENKKIYLIEFKSGAVKGKNILKKGESVFKILKDLNFFDDKKDLSYIVVYNPTDIPKESSELEDITDIMLDFSIDTKCINEIKDYKNKELHNISSLEEKIFNEAYFCTKDDFNNYIVKEFEQEEL</sequence>
<evidence type="ECO:0000313" key="1">
    <source>
        <dbReference type="EMBL" id="OEJ13820.1"/>
    </source>
</evidence>
<dbReference type="RefSeq" id="WP_069727124.1">
    <property type="nucleotide sequence ID" value="NZ_MDCO01000012.1"/>
</dbReference>
<protein>
    <submittedName>
        <fullName evidence="1">Uncharacterized protein</fullName>
    </submittedName>
</protein>